<gene>
    <name evidence="2" type="ORF">ENQ76_01330</name>
</gene>
<dbReference type="AlphaFoldDB" id="A0A7C2P8H2"/>
<dbReference type="Gene3D" id="3.90.1570.10">
    <property type="entry name" value="tt1808, chain A"/>
    <property type="match status" value="1"/>
</dbReference>
<protein>
    <submittedName>
        <fullName evidence="2">Uma2 family endonuclease</fullName>
    </submittedName>
</protein>
<name>A0A7C2P8H2_9PLAN</name>
<dbReference type="CDD" id="cd06260">
    <property type="entry name" value="DUF820-like"/>
    <property type="match status" value="1"/>
</dbReference>
<reference evidence="2" key="1">
    <citation type="journal article" date="2020" name="mSystems">
        <title>Genome- and Community-Level Interaction Insights into Carbon Utilization and Element Cycling Functions of Hydrothermarchaeota in Hydrothermal Sediment.</title>
        <authorList>
            <person name="Zhou Z."/>
            <person name="Liu Y."/>
            <person name="Xu W."/>
            <person name="Pan J."/>
            <person name="Luo Z.H."/>
            <person name="Li M."/>
        </authorList>
    </citation>
    <scope>NUCLEOTIDE SEQUENCE [LARGE SCALE GENOMIC DNA]</scope>
    <source>
        <strain evidence="2">SpSt-339</strain>
    </source>
</reference>
<dbReference type="SUPFAM" id="SSF52980">
    <property type="entry name" value="Restriction endonuclease-like"/>
    <property type="match status" value="1"/>
</dbReference>
<dbReference type="PANTHER" id="PTHR35400">
    <property type="entry name" value="SLR1083 PROTEIN"/>
    <property type="match status" value="1"/>
</dbReference>
<feature type="domain" description="Putative restriction endonuclease" evidence="1">
    <location>
        <begin position="26"/>
        <end position="183"/>
    </location>
</feature>
<dbReference type="GO" id="GO:0004519">
    <property type="term" value="F:endonuclease activity"/>
    <property type="evidence" value="ECO:0007669"/>
    <property type="project" value="UniProtKB-KW"/>
</dbReference>
<dbReference type="InterPro" id="IPR008538">
    <property type="entry name" value="Uma2"/>
</dbReference>
<dbReference type="PANTHER" id="PTHR35400:SF1">
    <property type="entry name" value="SLR1083 PROTEIN"/>
    <property type="match status" value="1"/>
</dbReference>
<sequence>MSTATVSPIERHNAEVPWWPVKRFTVEEYQHLAEIGAIHEDDNLELLDGWLVPKMTKIPLRDGTIDVLHDLLREVLPRGWHVRCQNALVTPDSVPEPDLAVVRGTRGRYRGKHPTAADVSLVVEVADSSVTTDRVKGRIYARAGVVEYWIVNLVDWRIERMTGPQPDGSFTRTEMFTVNDRIPVALDGAVVVSLSLVELLTPPA</sequence>
<dbReference type="Pfam" id="PF05685">
    <property type="entry name" value="Uma2"/>
    <property type="match status" value="1"/>
</dbReference>
<dbReference type="InterPro" id="IPR011335">
    <property type="entry name" value="Restrct_endonuc-II-like"/>
</dbReference>
<keyword evidence="2" id="KW-0540">Nuclease</keyword>
<comment type="caution">
    <text evidence="2">The sequence shown here is derived from an EMBL/GenBank/DDBJ whole genome shotgun (WGS) entry which is preliminary data.</text>
</comment>
<dbReference type="EMBL" id="DSOK01000041">
    <property type="protein sequence ID" value="HEN14096.1"/>
    <property type="molecule type" value="Genomic_DNA"/>
</dbReference>
<organism evidence="2">
    <name type="scientific">Schlesneria paludicola</name>
    <dbReference type="NCBI Taxonomy" id="360056"/>
    <lineage>
        <taxon>Bacteria</taxon>
        <taxon>Pseudomonadati</taxon>
        <taxon>Planctomycetota</taxon>
        <taxon>Planctomycetia</taxon>
        <taxon>Planctomycetales</taxon>
        <taxon>Planctomycetaceae</taxon>
        <taxon>Schlesneria</taxon>
    </lineage>
</organism>
<keyword evidence="2" id="KW-0255">Endonuclease</keyword>
<evidence type="ECO:0000313" key="2">
    <source>
        <dbReference type="EMBL" id="HEN14096.1"/>
    </source>
</evidence>
<accession>A0A7C2P8H2</accession>
<dbReference type="InterPro" id="IPR012296">
    <property type="entry name" value="Nuclease_put_TT1808"/>
</dbReference>
<evidence type="ECO:0000259" key="1">
    <source>
        <dbReference type="Pfam" id="PF05685"/>
    </source>
</evidence>
<keyword evidence="2" id="KW-0378">Hydrolase</keyword>
<proteinExistence type="predicted"/>